<keyword evidence="9" id="KW-0560">Oxidoreductase</keyword>
<dbReference type="GO" id="GO:0044341">
    <property type="term" value="P:sodium-dependent phosphate transport"/>
    <property type="evidence" value="ECO:0007669"/>
    <property type="project" value="InterPro"/>
</dbReference>
<accession>A0A0V1EIZ2</accession>
<evidence type="ECO:0000259" key="14">
    <source>
        <dbReference type="Pfam" id="PF20628"/>
    </source>
</evidence>
<evidence type="ECO:0000256" key="2">
    <source>
        <dbReference type="ARBA" id="ARBA00004424"/>
    </source>
</evidence>
<dbReference type="AlphaFoldDB" id="A0A0V1EIZ2"/>
<dbReference type="PANTHER" id="PTHR10010">
    <property type="entry name" value="SOLUTE CARRIER FAMILY 34 SODIUM PHOSPHATE , MEMBER 2-RELATED"/>
    <property type="match status" value="1"/>
</dbReference>
<dbReference type="InterPro" id="IPR011008">
    <property type="entry name" value="Dimeric_a/b-barrel"/>
</dbReference>
<dbReference type="NCBIfam" id="TIGR01013">
    <property type="entry name" value="2a58"/>
    <property type="match status" value="1"/>
</dbReference>
<comment type="cofactor">
    <cofactor evidence="1">
        <name>heme b</name>
        <dbReference type="ChEBI" id="CHEBI:60344"/>
    </cofactor>
</comment>
<evidence type="ECO:0000256" key="9">
    <source>
        <dbReference type="ARBA" id="ARBA00023002"/>
    </source>
</evidence>
<feature type="transmembrane region" description="Helical" evidence="13">
    <location>
        <begin position="493"/>
        <end position="513"/>
    </location>
</feature>
<proteinExistence type="inferred from homology"/>
<protein>
    <submittedName>
        <fullName evidence="15">Sodium-dependent phosphate transport protein 2A</fullName>
    </submittedName>
</protein>
<dbReference type="InterPro" id="IPR048328">
    <property type="entry name" value="Dyp_perox_C"/>
</dbReference>
<dbReference type="GO" id="GO:0005436">
    <property type="term" value="F:sodium:phosphate symporter activity"/>
    <property type="evidence" value="ECO:0007669"/>
    <property type="project" value="InterPro"/>
</dbReference>
<keyword evidence="11 13" id="KW-0472">Membrane</keyword>
<keyword evidence="7" id="KW-0479">Metal-binding</keyword>
<feature type="non-terminal residue" evidence="15">
    <location>
        <position position="1"/>
    </location>
</feature>
<dbReference type="SUPFAM" id="SSF54909">
    <property type="entry name" value="Dimeric alpha+beta barrel"/>
    <property type="match status" value="1"/>
</dbReference>
<feature type="transmembrane region" description="Helical" evidence="13">
    <location>
        <begin position="779"/>
        <end position="801"/>
    </location>
</feature>
<feature type="transmembrane region" description="Helical" evidence="13">
    <location>
        <begin position="452"/>
        <end position="472"/>
    </location>
</feature>
<feature type="transmembrane region" description="Helical" evidence="13">
    <location>
        <begin position="664"/>
        <end position="682"/>
    </location>
</feature>
<feature type="transmembrane region" description="Helical" evidence="13">
    <location>
        <begin position="616"/>
        <end position="644"/>
    </location>
</feature>
<feature type="transmembrane region" description="Helical" evidence="13">
    <location>
        <begin position="736"/>
        <end position="758"/>
    </location>
</feature>
<evidence type="ECO:0000313" key="16">
    <source>
        <dbReference type="Proteomes" id="UP000054632"/>
    </source>
</evidence>
<dbReference type="EMBL" id="JYDR01000032">
    <property type="protein sequence ID" value="KRY73626.1"/>
    <property type="molecule type" value="Genomic_DNA"/>
</dbReference>
<keyword evidence="10" id="KW-0408">Iron</keyword>
<name>A0A0V1EIZ2_TRIPS</name>
<dbReference type="GO" id="GO:0020037">
    <property type="term" value="F:heme binding"/>
    <property type="evidence" value="ECO:0007669"/>
    <property type="project" value="InterPro"/>
</dbReference>
<keyword evidence="4" id="KW-1003">Cell membrane</keyword>
<feature type="domain" description="Dyp-type peroxidase C-terminal" evidence="14">
    <location>
        <begin position="189"/>
        <end position="345"/>
    </location>
</feature>
<keyword evidence="6 13" id="KW-0812">Transmembrane</keyword>
<organism evidence="15 16">
    <name type="scientific">Trichinella pseudospiralis</name>
    <name type="common">Parasitic roundworm</name>
    <dbReference type="NCBI Taxonomy" id="6337"/>
    <lineage>
        <taxon>Eukaryota</taxon>
        <taxon>Metazoa</taxon>
        <taxon>Ecdysozoa</taxon>
        <taxon>Nematoda</taxon>
        <taxon>Enoplea</taxon>
        <taxon>Dorylaimia</taxon>
        <taxon>Trichinellida</taxon>
        <taxon>Trichinellidae</taxon>
        <taxon>Trichinella</taxon>
    </lineage>
</organism>
<dbReference type="NCBIfam" id="TIGR01413">
    <property type="entry name" value="Dyp_perox_fam"/>
    <property type="match status" value="1"/>
</dbReference>
<comment type="similarity">
    <text evidence="3">Belongs to the SLC34A transporter family.</text>
</comment>
<dbReference type="InterPro" id="IPR003841">
    <property type="entry name" value="Na/Pi_transpt"/>
</dbReference>
<dbReference type="GO" id="GO:0016324">
    <property type="term" value="C:apical plasma membrane"/>
    <property type="evidence" value="ECO:0007669"/>
    <property type="project" value="UniProtKB-SubCell"/>
</dbReference>
<feature type="transmembrane region" description="Helical" evidence="13">
    <location>
        <begin position="364"/>
        <end position="382"/>
    </location>
</feature>
<feature type="region of interest" description="Disordered" evidence="12">
    <location>
        <begin position="900"/>
        <end position="919"/>
    </location>
</feature>
<reference evidence="15 16" key="1">
    <citation type="submission" date="2015-01" db="EMBL/GenBank/DDBJ databases">
        <title>Evolution of Trichinella species and genotypes.</title>
        <authorList>
            <person name="Korhonen P.K."/>
            <person name="Edoardo P."/>
            <person name="Giuseppe L.R."/>
            <person name="Gasser R.B."/>
        </authorList>
    </citation>
    <scope>NUCLEOTIDE SEQUENCE [LARGE SCALE GENOMIC DNA]</scope>
    <source>
        <strain evidence="15">ISS13</strain>
    </source>
</reference>
<dbReference type="GO" id="GO:0004601">
    <property type="term" value="F:peroxidase activity"/>
    <property type="evidence" value="ECO:0007669"/>
    <property type="project" value="UniProtKB-KW"/>
</dbReference>
<gene>
    <name evidence="15" type="primary">SLC34A1</name>
    <name evidence="15" type="ORF">T4A_11971</name>
</gene>
<evidence type="ECO:0000256" key="13">
    <source>
        <dbReference type="SAM" id="Phobius"/>
    </source>
</evidence>
<dbReference type="GO" id="GO:0046872">
    <property type="term" value="F:metal ion binding"/>
    <property type="evidence" value="ECO:0007669"/>
    <property type="project" value="UniProtKB-KW"/>
</dbReference>
<evidence type="ECO:0000256" key="11">
    <source>
        <dbReference type="ARBA" id="ARBA00023136"/>
    </source>
</evidence>
<dbReference type="Proteomes" id="UP000054632">
    <property type="component" value="Unassembled WGS sequence"/>
</dbReference>
<feature type="transmembrane region" description="Helical" evidence="13">
    <location>
        <begin position="807"/>
        <end position="828"/>
    </location>
</feature>
<comment type="caution">
    <text evidence="15">The sequence shown here is derived from an EMBL/GenBank/DDBJ whole genome shotgun (WGS) entry which is preliminary data.</text>
</comment>
<evidence type="ECO:0000256" key="3">
    <source>
        <dbReference type="ARBA" id="ARBA00005808"/>
    </source>
</evidence>
<sequence length="919" mass="102432">LFPHCSESCSQFCCVLFSSKSIHCNLIKASHTLSIMLLILSLINLALCQTEQPNVISYKRKEGLFLWIHLNENVDLKPIVSVVTNLNKISDKICPPKICLQMNEIVFGVGFGNDFFKQIIPHEVTAQSFVHDHRHGPIGDIPNTGGDIFVHAKCDTKSNLFDFAWRVMELLRPYVKAFSDVYGFSYHGNRDLSGFIDGTENPKDEEIEEVAVDKNTGGSYCLTQRWVHNLTFIASESTKVMENIIGRTRHFNLELKNKSAFSHLARMTSGPEYKSKKPFQIYRQSLPYGTISDEAGLFFIAFANSTINFDYMLDRLVGNKGDGLFDHLMLFSRCVSSNYWYFPTLQLYFEIMTKKLRRMYHHRLIYTMINIILILGLLYFFVCSLDLLSKSFTLIGSRIIENMFYNNKILQSSMARVMVGLLATVLLQSSGVSTSIVVSMVASGAIDVKSAIPIIMGVNIGTSVTSTLISLVRTNNSNAFEKTFAAATVHDMFNLATVLILLPVEILSSYLYIVTGYINSNYEFLIQSKEPLNFMKVIIELFTDLIIQLNTTALEESIASHNSSTANDVELVKRNCPLQEDLNLVNTSNSFELPKKEILYTHCNHMFAYVSWSDTGIGMVLLAMSLMSVIGCLFGLVGVLNAIFRGSLAPSVRRLVNVKCPGCLSFLTGYMVLMFGAVMTALLQSSSAFISSMLPLVSIGILDLEKMYELTLGSNVGTTITALFAAFSQTGKKSSAAVQIALCHLFFNLSGIFLFYIVPFMRNLPIGMARKLGKTAVKYPWFPFCYLISTFLVFPGGILFLGMAGEIFQTILGVVILMSFLLILLINVMQTACPNYMPSLLRNWNFLPLWMHSLEPMDRLIRLHFGSAAQRCIDKTPSNDTRIAISTVAIGKDDSSLSITDNTTTSDSSSSTASVSLNS</sequence>
<keyword evidence="8 13" id="KW-1133">Transmembrane helix</keyword>
<evidence type="ECO:0000256" key="1">
    <source>
        <dbReference type="ARBA" id="ARBA00001970"/>
    </source>
</evidence>
<evidence type="ECO:0000256" key="6">
    <source>
        <dbReference type="ARBA" id="ARBA00022692"/>
    </source>
</evidence>
<evidence type="ECO:0000256" key="4">
    <source>
        <dbReference type="ARBA" id="ARBA00022475"/>
    </source>
</evidence>
<evidence type="ECO:0000313" key="15">
    <source>
        <dbReference type="EMBL" id="KRY73626.1"/>
    </source>
</evidence>
<keyword evidence="5" id="KW-0575">Peroxidase</keyword>
<evidence type="ECO:0000256" key="10">
    <source>
        <dbReference type="ARBA" id="ARBA00023004"/>
    </source>
</evidence>
<evidence type="ECO:0000256" key="5">
    <source>
        <dbReference type="ARBA" id="ARBA00022559"/>
    </source>
</evidence>
<evidence type="ECO:0000256" key="7">
    <source>
        <dbReference type="ARBA" id="ARBA00022723"/>
    </source>
</evidence>
<dbReference type="Pfam" id="PF20628">
    <property type="entry name" value="Dyp_perox_C"/>
    <property type="match status" value="1"/>
</dbReference>
<dbReference type="InterPro" id="IPR006314">
    <property type="entry name" value="Dyp_peroxidase"/>
</dbReference>
<feature type="transmembrane region" description="Helical" evidence="13">
    <location>
        <begin position="417"/>
        <end position="446"/>
    </location>
</feature>
<dbReference type="Pfam" id="PF02690">
    <property type="entry name" value="Na_Pi_cotrans"/>
    <property type="match status" value="2"/>
</dbReference>
<comment type="subcellular location">
    <subcellularLocation>
        <location evidence="2">Apical cell membrane</location>
        <topology evidence="2">Multi-pass membrane protein</topology>
    </subcellularLocation>
</comment>
<evidence type="ECO:0000256" key="8">
    <source>
        <dbReference type="ARBA" id="ARBA00022989"/>
    </source>
</evidence>
<evidence type="ECO:0000256" key="12">
    <source>
        <dbReference type="SAM" id="MobiDB-lite"/>
    </source>
</evidence>
<dbReference type="PROSITE" id="PS51404">
    <property type="entry name" value="DYP_PEROXIDASE"/>
    <property type="match status" value="1"/>
</dbReference>
<dbReference type="PANTHER" id="PTHR10010:SF46">
    <property type="entry name" value="SODIUM-DEPENDENT PHOSPHATE TRANSPORT PROTEIN 2B"/>
    <property type="match status" value="1"/>
</dbReference>